<evidence type="ECO:0000256" key="3">
    <source>
        <dbReference type="ARBA" id="ARBA00022763"/>
    </source>
</evidence>
<comment type="similarity">
    <text evidence="2 7">Belongs to the NSE4 family.</text>
</comment>
<protein>
    <recommendedName>
        <fullName evidence="7">Non-structural maintenance of chromosomes element 4</fullName>
    </recommendedName>
</protein>
<keyword evidence="3 7" id="KW-0227">DNA damage</keyword>
<evidence type="ECO:0000256" key="5">
    <source>
        <dbReference type="ARBA" id="ARBA00023204"/>
    </source>
</evidence>
<dbReference type="InterPro" id="IPR027786">
    <property type="entry name" value="Nse4/EID"/>
</dbReference>
<accession>A0AAV5RNJ4</accession>
<keyword evidence="4 7" id="KW-0233">DNA recombination</keyword>
<reference evidence="9 10" key="1">
    <citation type="journal article" date="2023" name="Elife">
        <title>Identification of key yeast species and microbe-microbe interactions impacting larval growth of Drosophila in the wild.</title>
        <authorList>
            <person name="Mure A."/>
            <person name="Sugiura Y."/>
            <person name="Maeda R."/>
            <person name="Honda K."/>
            <person name="Sakurai N."/>
            <person name="Takahashi Y."/>
            <person name="Watada M."/>
            <person name="Katoh T."/>
            <person name="Gotoh A."/>
            <person name="Gotoh Y."/>
            <person name="Taniguchi I."/>
            <person name="Nakamura K."/>
            <person name="Hayashi T."/>
            <person name="Katayama T."/>
            <person name="Uemura T."/>
            <person name="Hattori Y."/>
        </authorList>
    </citation>
    <scope>NUCLEOTIDE SEQUENCE [LARGE SCALE GENOMIC DNA]</scope>
    <source>
        <strain evidence="9 10">SB-73</strain>
    </source>
</reference>
<organism evidence="9 10">
    <name type="scientific">Starmerella bacillaris</name>
    <name type="common">Yeast</name>
    <name type="synonym">Candida zemplinina</name>
    <dbReference type="NCBI Taxonomy" id="1247836"/>
    <lineage>
        <taxon>Eukaryota</taxon>
        <taxon>Fungi</taxon>
        <taxon>Dikarya</taxon>
        <taxon>Ascomycota</taxon>
        <taxon>Saccharomycotina</taxon>
        <taxon>Dipodascomycetes</taxon>
        <taxon>Dipodascales</taxon>
        <taxon>Trichomonascaceae</taxon>
        <taxon>Starmerella</taxon>
    </lineage>
</organism>
<dbReference type="PANTHER" id="PTHR16140">
    <property type="entry name" value="NON-STRUCTURAL MAINTENANCE OF CHROMOSOMES ELEMENT 4"/>
    <property type="match status" value="1"/>
</dbReference>
<feature type="domain" description="Non-structural maintenance of chromosome element 4 C-terminal" evidence="8">
    <location>
        <begin position="247"/>
        <end position="349"/>
    </location>
</feature>
<dbReference type="PANTHER" id="PTHR16140:SF0">
    <property type="entry name" value="NON-STRUCTURAL MAINTENANCE OF CHROMOSOMES ELEMENT 4"/>
    <property type="match status" value="1"/>
</dbReference>
<evidence type="ECO:0000256" key="7">
    <source>
        <dbReference type="RuleBase" id="RU365071"/>
    </source>
</evidence>
<comment type="subunit">
    <text evidence="7">Component of the SMC5-SMC6 complex.</text>
</comment>
<dbReference type="GO" id="GO:0006281">
    <property type="term" value="P:DNA repair"/>
    <property type="evidence" value="ECO:0007669"/>
    <property type="project" value="UniProtKB-UniRule"/>
</dbReference>
<keyword evidence="6 7" id="KW-0539">Nucleus</keyword>
<gene>
    <name evidence="9" type="ORF">DASB73_038100</name>
</gene>
<dbReference type="Proteomes" id="UP001362899">
    <property type="component" value="Unassembled WGS sequence"/>
</dbReference>
<evidence type="ECO:0000256" key="4">
    <source>
        <dbReference type="ARBA" id="ARBA00023172"/>
    </source>
</evidence>
<dbReference type="GO" id="GO:0006310">
    <property type="term" value="P:DNA recombination"/>
    <property type="evidence" value="ECO:0007669"/>
    <property type="project" value="UniProtKB-UniRule"/>
</dbReference>
<comment type="subcellular location">
    <subcellularLocation>
        <location evidence="1 7">Nucleus</location>
    </subcellularLocation>
</comment>
<dbReference type="EMBL" id="BTGC01000008">
    <property type="protein sequence ID" value="GMM52847.1"/>
    <property type="molecule type" value="Genomic_DNA"/>
</dbReference>
<evidence type="ECO:0000256" key="2">
    <source>
        <dbReference type="ARBA" id="ARBA00008997"/>
    </source>
</evidence>
<dbReference type="InterPro" id="IPR014854">
    <property type="entry name" value="Nse4_C"/>
</dbReference>
<evidence type="ECO:0000256" key="1">
    <source>
        <dbReference type="ARBA" id="ARBA00004123"/>
    </source>
</evidence>
<sequence length="356" mass="41122">MDINDDSQSIDLSMVAQDEVEPLSEIPTSDVRVVDVSEAVDHEEVEEKRLRLGRKRSLQSRVEYEKYVADINKNRDILENPFANVEVFNSTISQLDRLYEQFVDRTTNTRIIETDQHAFRRTADHILERMKKQSRGVPGEITFDSFVDNLADDSENKGIVHLEMLGAYYNRYNHLAFFPSLLPSLDYAGRRQVNRKRLPSDRPTTAAVTATEDHEKLDTAERLQGLINQDILNTLSQDEVENNYEPLSIYELCYDKTSFVNTLENFFCVSTLIKENKLWLGANNRNLPVVGTVENRKAYLDLHPNNWVGPKSDLSKNDESSGKAQFNWNFNEELYALMRKLYGEEPPMIYRAPSKN</sequence>
<dbReference type="AlphaFoldDB" id="A0AAV5RNJ4"/>
<evidence type="ECO:0000313" key="9">
    <source>
        <dbReference type="EMBL" id="GMM52847.1"/>
    </source>
</evidence>
<name>A0AAV5RNJ4_STABA</name>
<dbReference type="Pfam" id="PF08743">
    <property type="entry name" value="Nse4_C"/>
    <property type="match status" value="1"/>
</dbReference>
<evidence type="ECO:0000256" key="6">
    <source>
        <dbReference type="ARBA" id="ARBA00023242"/>
    </source>
</evidence>
<proteinExistence type="inferred from homology"/>
<comment type="function">
    <text evidence="7">Component of the SMC5-SMC6 complex, that promotes sister chromatid alignment after DNA damage and facilitates double-stranded DNA breaks (DSBs) repair via homologous recombination between sister chromatids.</text>
</comment>
<evidence type="ECO:0000313" key="10">
    <source>
        <dbReference type="Proteomes" id="UP001362899"/>
    </source>
</evidence>
<dbReference type="GO" id="GO:0030915">
    <property type="term" value="C:Smc5-Smc6 complex"/>
    <property type="evidence" value="ECO:0007669"/>
    <property type="project" value="UniProtKB-UniRule"/>
</dbReference>
<keyword evidence="5 7" id="KW-0234">DNA repair</keyword>
<dbReference type="GO" id="GO:0005634">
    <property type="term" value="C:nucleus"/>
    <property type="evidence" value="ECO:0007669"/>
    <property type="project" value="UniProtKB-SubCell"/>
</dbReference>
<evidence type="ECO:0000259" key="8">
    <source>
        <dbReference type="Pfam" id="PF08743"/>
    </source>
</evidence>
<comment type="caution">
    <text evidence="9">The sequence shown here is derived from an EMBL/GenBank/DDBJ whole genome shotgun (WGS) entry which is preliminary data.</text>
</comment>
<keyword evidence="10" id="KW-1185">Reference proteome</keyword>